<proteinExistence type="predicted"/>
<dbReference type="GO" id="GO:0008080">
    <property type="term" value="F:N-acetyltransferase activity"/>
    <property type="evidence" value="ECO:0007669"/>
    <property type="project" value="InterPro"/>
</dbReference>
<dbReference type="PROSITE" id="PS51186">
    <property type="entry name" value="GNAT"/>
    <property type="match status" value="1"/>
</dbReference>
<feature type="domain" description="N-acetyltransferase" evidence="1">
    <location>
        <begin position="122"/>
        <end position="278"/>
    </location>
</feature>
<dbReference type="Gene3D" id="3.40.630.30">
    <property type="match status" value="1"/>
</dbReference>
<evidence type="ECO:0000313" key="2">
    <source>
        <dbReference type="EMBL" id="QSZ66906.1"/>
    </source>
</evidence>
<dbReference type="InterPro" id="IPR016181">
    <property type="entry name" value="Acyl_CoA_acyltransferase"/>
</dbReference>
<dbReference type="NCBIfam" id="TIGR03827">
    <property type="entry name" value="GNAT_ablB"/>
    <property type="match status" value="1"/>
</dbReference>
<keyword evidence="3" id="KW-1185">Reference proteome</keyword>
<protein>
    <submittedName>
        <fullName evidence="2">Beta-lysine N-acetyltransferase</fullName>
    </submittedName>
</protein>
<sequence>MSDVVVTIGKSRVQHGPANNRVYLIKLNPADSATMPDRLLTLAREHGYTKVFCRVHAGALEAFLKAGYQIEAQAPELFRGVEDGYFLSYFLDPTRERIKVPFPPVPPTKTGVCLPPPLPPGYRVREAGEEDAGSLAALYKQNFETYPFPIDDPAYIISAMREQVRFFVVEREQDGGVDVVGASSAEMDPAGKSVEMTDMAISPSCRGLGLSVHLLHAMEAEMRRAGMIVAYTISRAAWEPVNRLFASAGYRYGGTMVNNTQICGRCESMHLWYRRLDRPA</sequence>
<dbReference type="CDD" id="cd04301">
    <property type="entry name" value="NAT_SF"/>
    <property type="match status" value="1"/>
</dbReference>
<dbReference type="AlphaFoldDB" id="A0A8A3S5K6"/>
<dbReference type="InterPro" id="IPR022525">
    <property type="entry name" value="GNAT_AblB"/>
</dbReference>
<reference evidence="2" key="1">
    <citation type="journal article" date="2001" name="Int. J. Syst. Evol. Microbiol.">
        <title>Methanofollis aquaemaris sp. nov., a methanogen isolated from an aquaculture fish pond.</title>
        <authorList>
            <person name="Lai M.C."/>
            <person name="Chen S.C."/>
        </authorList>
    </citation>
    <scope>NUCLEOTIDE SEQUENCE</scope>
    <source>
        <strain evidence="2">N2F9704</strain>
    </source>
</reference>
<dbReference type="EMBL" id="CP036172">
    <property type="protein sequence ID" value="QSZ66906.1"/>
    <property type="molecule type" value="Genomic_DNA"/>
</dbReference>
<dbReference type="RefSeq" id="WP_265582274.1">
    <property type="nucleotide sequence ID" value="NZ_CP036172.1"/>
</dbReference>
<dbReference type="GeneID" id="76423707"/>
<evidence type="ECO:0000259" key="1">
    <source>
        <dbReference type="PROSITE" id="PS51186"/>
    </source>
</evidence>
<dbReference type="SUPFAM" id="SSF55729">
    <property type="entry name" value="Acyl-CoA N-acyltransferases (Nat)"/>
    <property type="match status" value="1"/>
</dbReference>
<dbReference type="Proteomes" id="UP001042704">
    <property type="component" value="Chromosome"/>
</dbReference>
<accession>A0A8A3S5K6</accession>
<dbReference type="InterPro" id="IPR000182">
    <property type="entry name" value="GNAT_dom"/>
</dbReference>
<reference evidence="2" key="2">
    <citation type="submission" date="2019-02" db="EMBL/GenBank/DDBJ databases">
        <authorList>
            <person name="Chen S.-C."/>
            <person name="Chien H.-H."/>
            <person name="Lai M.-C."/>
        </authorList>
    </citation>
    <scope>NUCLEOTIDE SEQUENCE</scope>
    <source>
        <strain evidence="2">N2F9704</strain>
    </source>
</reference>
<organism evidence="2 3">
    <name type="scientific">Methanofollis aquaemaris</name>
    <dbReference type="NCBI Taxonomy" id="126734"/>
    <lineage>
        <taxon>Archaea</taxon>
        <taxon>Methanobacteriati</taxon>
        <taxon>Methanobacteriota</taxon>
        <taxon>Stenosarchaea group</taxon>
        <taxon>Methanomicrobia</taxon>
        <taxon>Methanomicrobiales</taxon>
        <taxon>Methanomicrobiaceae</taxon>
        <taxon>Methanofollis</taxon>
    </lineage>
</organism>
<evidence type="ECO:0000313" key="3">
    <source>
        <dbReference type="Proteomes" id="UP001042704"/>
    </source>
</evidence>
<dbReference type="Pfam" id="PF00583">
    <property type="entry name" value="Acetyltransf_1"/>
    <property type="match status" value="1"/>
</dbReference>
<name>A0A8A3S5K6_9EURY</name>
<gene>
    <name evidence="2" type="primary">ablB</name>
    <name evidence="2" type="ORF">RJ40_05070</name>
</gene>
<dbReference type="KEGG" id="maqe:RJ40_05070"/>